<protein>
    <recommendedName>
        <fullName evidence="2">DUF732 domain-containing protein</fullName>
    </recommendedName>
</protein>
<organism evidence="3 4">
    <name type="scientific">Mycobacterium palustre</name>
    <dbReference type="NCBI Taxonomy" id="153971"/>
    <lineage>
        <taxon>Bacteria</taxon>
        <taxon>Bacillati</taxon>
        <taxon>Actinomycetota</taxon>
        <taxon>Actinomycetes</taxon>
        <taxon>Mycobacteriales</taxon>
        <taxon>Mycobacteriaceae</taxon>
        <taxon>Mycobacterium</taxon>
        <taxon>Mycobacterium simiae complex</taxon>
    </lineage>
</organism>
<gene>
    <name evidence="3" type="ORF">AWC19_19935</name>
</gene>
<comment type="caution">
    <text evidence="3">The sequence shown here is derived from an EMBL/GenBank/DDBJ whole genome shotgun (WGS) entry which is preliminary data.</text>
</comment>
<dbReference type="AlphaFoldDB" id="A0A1X1Z3K8"/>
<dbReference type="Pfam" id="PF05305">
    <property type="entry name" value="DUF732"/>
    <property type="match status" value="1"/>
</dbReference>
<evidence type="ECO:0000259" key="2">
    <source>
        <dbReference type="Pfam" id="PF05305"/>
    </source>
</evidence>
<proteinExistence type="predicted"/>
<feature type="chain" id="PRO_5038623810" description="DUF732 domain-containing protein" evidence="1">
    <location>
        <begin position="25"/>
        <end position="108"/>
    </location>
</feature>
<dbReference type="Proteomes" id="UP000193529">
    <property type="component" value="Unassembled WGS sequence"/>
</dbReference>
<evidence type="ECO:0000313" key="3">
    <source>
        <dbReference type="EMBL" id="ORW17947.1"/>
    </source>
</evidence>
<dbReference type="EMBL" id="LQPJ01000142">
    <property type="protein sequence ID" value="ORW17947.1"/>
    <property type="molecule type" value="Genomic_DNA"/>
</dbReference>
<feature type="signal peptide" evidence="1">
    <location>
        <begin position="1"/>
        <end position="24"/>
    </location>
</feature>
<dbReference type="InterPro" id="IPR007969">
    <property type="entry name" value="DUF732"/>
</dbReference>
<feature type="domain" description="DUF732" evidence="2">
    <location>
        <begin position="37"/>
        <end position="104"/>
    </location>
</feature>
<keyword evidence="1" id="KW-0732">Signal</keyword>
<reference evidence="3 4" key="1">
    <citation type="submission" date="2016-01" db="EMBL/GenBank/DDBJ databases">
        <title>The new phylogeny of the genus Mycobacterium.</title>
        <authorList>
            <person name="Tarcisio F."/>
            <person name="Conor M."/>
            <person name="Antonella G."/>
            <person name="Elisabetta G."/>
            <person name="Giulia F.S."/>
            <person name="Sara T."/>
            <person name="Anna F."/>
            <person name="Clotilde B."/>
            <person name="Roberto B."/>
            <person name="Veronica D.S."/>
            <person name="Fabio R."/>
            <person name="Monica P."/>
            <person name="Olivier J."/>
            <person name="Enrico T."/>
            <person name="Nicola S."/>
        </authorList>
    </citation>
    <scope>NUCLEOTIDE SEQUENCE [LARGE SCALE GENOMIC DNA]</scope>
    <source>
        <strain evidence="3 4">DSM 44572</strain>
    </source>
</reference>
<accession>A0A1X1Z3K8</accession>
<evidence type="ECO:0000256" key="1">
    <source>
        <dbReference type="SAM" id="SignalP"/>
    </source>
</evidence>
<name>A0A1X1Z3K8_9MYCO</name>
<keyword evidence="4" id="KW-1185">Reference proteome</keyword>
<evidence type="ECO:0000313" key="4">
    <source>
        <dbReference type="Proteomes" id="UP000193529"/>
    </source>
</evidence>
<sequence>MTKKMCQCTLGAVMALMLAPAAVAGADSPDTDAANKDVEFTNYLASNGIHLGTASETGNMGRTMCQDLAAGYTQNDEMDQLKLRMDAAQARLFVLAAIAEYCPEKHKS</sequence>